<evidence type="ECO:0000313" key="1">
    <source>
        <dbReference type="EMBL" id="CDW49771.1"/>
    </source>
</evidence>
<sequence length="41" mass="4887">MLLRNLDTPKVLKRTRLVMKGMMPHLTRAIILITRLKVRRC</sequence>
<proteinExistence type="predicted"/>
<keyword evidence="1" id="KW-0067">ATP-binding</keyword>
<protein>
    <submittedName>
        <fullName evidence="1">ATPdependent DNA helicase PIF1like [Metaseiulus occidentalis]</fullName>
    </submittedName>
</protein>
<organism evidence="1">
    <name type="scientific">Lepeophtheirus salmonis</name>
    <name type="common">Salmon louse</name>
    <name type="synonym">Caligus salmonis</name>
    <dbReference type="NCBI Taxonomy" id="72036"/>
    <lineage>
        <taxon>Eukaryota</taxon>
        <taxon>Metazoa</taxon>
        <taxon>Ecdysozoa</taxon>
        <taxon>Arthropoda</taxon>
        <taxon>Crustacea</taxon>
        <taxon>Multicrustacea</taxon>
        <taxon>Hexanauplia</taxon>
        <taxon>Copepoda</taxon>
        <taxon>Siphonostomatoida</taxon>
        <taxon>Caligidae</taxon>
        <taxon>Lepeophtheirus</taxon>
    </lineage>
</organism>
<dbReference type="GO" id="GO:0004386">
    <property type="term" value="F:helicase activity"/>
    <property type="evidence" value="ECO:0007669"/>
    <property type="project" value="UniProtKB-KW"/>
</dbReference>
<dbReference type="EMBL" id="HACA01032410">
    <property type="protein sequence ID" value="CDW49771.1"/>
    <property type="molecule type" value="Transcribed_RNA"/>
</dbReference>
<name>A0A0K2VIG9_LEPSM</name>
<keyword evidence="1" id="KW-0378">Hydrolase</keyword>
<dbReference type="AlphaFoldDB" id="A0A0K2VIG9"/>
<keyword evidence="1" id="KW-0347">Helicase</keyword>
<keyword evidence="1" id="KW-0547">Nucleotide-binding</keyword>
<reference evidence="1" key="1">
    <citation type="submission" date="2014-05" db="EMBL/GenBank/DDBJ databases">
        <authorList>
            <person name="Chronopoulou M."/>
        </authorList>
    </citation>
    <scope>NUCLEOTIDE SEQUENCE</scope>
    <source>
        <tissue evidence="1">Whole organism</tissue>
    </source>
</reference>
<accession>A0A0K2VIG9</accession>